<comment type="caution">
    <text evidence="1">The sequence shown here is derived from an EMBL/GenBank/DDBJ whole genome shotgun (WGS) entry which is preliminary data.</text>
</comment>
<organism evidence="1 2">
    <name type="scientific">Phyllobacterium brassicacearum</name>
    <dbReference type="NCBI Taxonomy" id="314235"/>
    <lineage>
        <taxon>Bacteria</taxon>
        <taxon>Pseudomonadati</taxon>
        <taxon>Pseudomonadota</taxon>
        <taxon>Alphaproteobacteria</taxon>
        <taxon>Hyphomicrobiales</taxon>
        <taxon>Phyllobacteriaceae</taxon>
        <taxon>Phyllobacterium</taxon>
    </lineage>
</organism>
<reference evidence="2" key="1">
    <citation type="submission" date="2017-11" db="EMBL/GenBank/DDBJ databases">
        <authorList>
            <person name="Kuznetsova I."/>
            <person name="Sazanova A."/>
            <person name="Chirak E."/>
            <person name="Safronova V."/>
            <person name="Willems A."/>
        </authorList>
    </citation>
    <scope>NUCLEOTIDE SEQUENCE [LARGE SCALE GENOMIC DNA]</scope>
    <source>
        <strain evidence="2">STM 196</strain>
    </source>
</reference>
<proteinExistence type="predicted"/>
<protein>
    <submittedName>
        <fullName evidence="1">Uncharacterized protein</fullName>
    </submittedName>
</protein>
<keyword evidence="2" id="KW-1185">Reference proteome</keyword>
<dbReference type="Proteomes" id="UP000241444">
    <property type="component" value="Unassembled WGS sequence"/>
</dbReference>
<accession>A0A2P7AJT1</accession>
<sequence>MVAPGGKCRAQPSVEAALPSITFLSEKLSFLIDSDIPAEHEQALRDPARFSYKDVRISYKKPRKWTKNSPF</sequence>
<dbReference type="EMBL" id="PGGO01000087">
    <property type="protein sequence ID" value="PSH54473.1"/>
    <property type="molecule type" value="Genomic_DNA"/>
</dbReference>
<evidence type="ECO:0000313" key="1">
    <source>
        <dbReference type="EMBL" id="PSH54473.1"/>
    </source>
</evidence>
<gene>
    <name evidence="1" type="ORF">CU102_28775</name>
</gene>
<name>A0A2P7AJT1_9HYPH</name>
<dbReference type="AlphaFoldDB" id="A0A2P7AJT1"/>
<evidence type="ECO:0000313" key="2">
    <source>
        <dbReference type="Proteomes" id="UP000241444"/>
    </source>
</evidence>